<name>A0ACB8T9G0_9AGAM</name>
<proteinExistence type="predicted"/>
<gene>
    <name evidence="1" type="ORF">BV25DRAFT_1822562</name>
</gene>
<comment type="caution">
    <text evidence="1">The sequence shown here is derived from an EMBL/GenBank/DDBJ whole genome shotgun (WGS) entry which is preliminary data.</text>
</comment>
<evidence type="ECO:0000313" key="1">
    <source>
        <dbReference type="EMBL" id="KAI0064831.1"/>
    </source>
</evidence>
<keyword evidence="2" id="KW-1185">Reference proteome</keyword>
<dbReference type="Proteomes" id="UP000814140">
    <property type="component" value="Unassembled WGS sequence"/>
</dbReference>
<protein>
    <submittedName>
        <fullName evidence="1">Uncharacterized protein</fullName>
    </submittedName>
</protein>
<evidence type="ECO:0000313" key="2">
    <source>
        <dbReference type="Proteomes" id="UP000814140"/>
    </source>
</evidence>
<organism evidence="1 2">
    <name type="scientific">Artomyces pyxidatus</name>
    <dbReference type="NCBI Taxonomy" id="48021"/>
    <lineage>
        <taxon>Eukaryota</taxon>
        <taxon>Fungi</taxon>
        <taxon>Dikarya</taxon>
        <taxon>Basidiomycota</taxon>
        <taxon>Agaricomycotina</taxon>
        <taxon>Agaricomycetes</taxon>
        <taxon>Russulales</taxon>
        <taxon>Auriscalpiaceae</taxon>
        <taxon>Artomyces</taxon>
    </lineage>
</organism>
<dbReference type="EMBL" id="MU277197">
    <property type="protein sequence ID" value="KAI0064831.1"/>
    <property type="molecule type" value="Genomic_DNA"/>
</dbReference>
<sequence>MKVLLTGATGAAGLPILRTLLADPSVSSVTVLARRPLPTWAALSPTSPTTHPKLTTIPDTDFLHYSPQLRSTIAAHDACIWALGKSSLGMSEAAYTEMTVGYLDAFFHAAQESGAGTPERPFRIVFISAYGADSSETSRVMYSRVKGIAENRLLANARASNGAIRATVMRPGYFFPAPADAPYQRSMWERIAAKPIGPVMSSMRPHMVISTDEIAHFAIGAAKGLWDEKGDLFINDEMKRLVRETPDAPGASQS</sequence>
<accession>A0ACB8T9G0</accession>
<reference evidence="1" key="2">
    <citation type="journal article" date="2022" name="New Phytol.">
        <title>Evolutionary transition to the ectomycorrhizal habit in the genomes of a hyperdiverse lineage of mushroom-forming fungi.</title>
        <authorList>
            <person name="Looney B."/>
            <person name="Miyauchi S."/>
            <person name="Morin E."/>
            <person name="Drula E."/>
            <person name="Courty P.E."/>
            <person name="Kohler A."/>
            <person name="Kuo A."/>
            <person name="LaButti K."/>
            <person name="Pangilinan J."/>
            <person name="Lipzen A."/>
            <person name="Riley R."/>
            <person name="Andreopoulos W."/>
            <person name="He G."/>
            <person name="Johnson J."/>
            <person name="Nolan M."/>
            <person name="Tritt A."/>
            <person name="Barry K.W."/>
            <person name="Grigoriev I.V."/>
            <person name="Nagy L.G."/>
            <person name="Hibbett D."/>
            <person name="Henrissat B."/>
            <person name="Matheny P.B."/>
            <person name="Labbe J."/>
            <person name="Martin F.M."/>
        </authorList>
    </citation>
    <scope>NUCLEOTIDE SEQUENCE</scope>
    <source>
        <strain evidence="1">HHB10654</strain>
    </source>
</reference>
<reference evidence="1" key="1">
    <citation type="submission" date="2021-03" db="EMBL/GenBank/DDBJ databases">
        <authorList>
            <consortium name="DOE Joint Genome Institute"/>
            <person name="Ahrendt S."/>
            <person name="Looney B.P."/>
            <person name="Miyauchi S."/>
            <person name="Morin E."/>
            <person name="Drula E."/>
            <person name="Courty P.E."/>
            <person name="Chicoki N."/>
            <person name="Fauchery L."/>
            <person name="Kohler A."/>
            <person name="Kuo A."/>
            <person name="Labutti K."/>
            <person name="Pangilinan J."/>
            <person name="Lipzen A."/>
            <person name="Riley R."/>
            <person name="Andreopoulos W."/>
            <person name="He G."/>
            <person name="Johnson J."/>
            <person name="Barry K.W."/>
            <person name="Grigoriev I.V."/>
            <person name="Nagy L."/>
            <person name="Hibbett D."/>
            <person name="Henrissat B."/>
            <person name="Matheny P.B."/>
            <person name="Labbe J."/>
            <person name="Martin F."/>
        </authorList>
    </citation>
    <scope>NUCLEOTIDE SEQUENCE</scope>
    <source>
        <strain evidence="1">HHB10654</strain>
    </source>
</reference>